<accession>A0A2V0P2K9</accession>
<gene>
    <name evidence="8" type="ORF">Rsub_07101</name>
</gene>
<sequence length="239" mass="26546">MQQASPSRPDSGGARRVTFSEAAPSVAPPPPTPPPPSSTGDEEAGPRSDGGQPRREGWYARFKGAVRSLKREVLALYYAIGDPRTPWACKLLPWLVLAYALSPLDLIPDFIPVLGYVDDMLLLPGLLWLAVKLIPDEIMADARQRAHLEPLLLRRNWVAAVLVFLSWVAVALLCAHLAFDKWADAESRPYEWAVLAGTGGLLTIGFVTWMVTRLQYERRRRDEWNASLNASLLPRHDSS</sequence>
<dbReference type="EMBL" id="BDRX01000048">
    <property type="protein sequence ID" value="GBF94114.1"/>
    <property type="molecule type" value="Genomic_DNA"/>
</dbReference>
<protein>
    <recommendedName>
        <fullName evidence="7">DUF1232 domain-containing protein</fullName>
    </recommendedName>
</protein>
<evidence type="ECO:0000256" key="2">
    <source>
        <dbReference type="ARBA" id="ARBA00022692"/>
    </source>
</evidence>
<evidence type="ECO:0000259" key="7">
    <source>
        <dbReference type="Pfam" id="PF06803"/>
    </source>
</evidence>
<feature type="transmembrane region" description="Helical" evidence="6">
    <location>
        <begin position="190"/>
        <end position="211"/>
    </location>
</feature>
<comment type="caution">
    <text evidence="8">The sequence shown here is derived from an EMBL/GenBank/DDBJ whole genome shotgun (WGS) entry which is preliminary data.</text>
</comment>
<name>A0A2V0P2K9_9CHLO</name>
<evidence type="ECO:0000313" key="9">
    <source>
        <dbReference type="Proteomes" id="UP000247498"/>
    </source>
</evidence>
<evidence type="ECO:0000256" key="6">
    <source>
        <dbReference type="SAM" id="Phobius"/>
    </source>
</evidence>
<feature type="region of interest" description="Disordered" evidence="5">
    <location>
        <begin position="1"/>
        <end position="55"/>
    </location>
</feature>
<evidence type="ECO:0000313" key="8">
    <source>
        <dbReference type="EMBL" id="GBF94114.1"/>
    </source>
</evidence>
<comment type="subcellular location">
    <subcellularLocation>
        <location evidence="1">Endomembrane system</location>
        <topology evidence="1">Multi-pass membrane protein</topology>
    </subcellularLocation>
</comment>
<evidence type="ECO:0000256" key="1">
    <source>
        <dbReference type="ARBA" id="ARBA00004127"/>
    </source>
</evidence>
<keyword evidence="3 6" id="KW-1133">Transmembrane helix</keyword>
<organism evidence="8 9">
    <name type="scientific">Raphidocelis subcapitata</name>
    <dbReference type="NCBI Taxonomy" id="307507"/>
    <lineage>
        <taxon>Eukaryota</taxon>
        <taxon>Viridiplantae</taxon>
        <taxon>Chlorophyta</taxon>
        <taxon>core chlorophytes</taxon>
        <taxon>Chlorophyceae</taxon>
        <taxon>CS clade</taxon>
        <taxon>Sphaeropleales</taxon>
        <taxon>Selenastraceae</taxon>
        <taxon>Raphidocelis</taxon>
    </lineage>
</organism>
<keyword evidence="4 6" id="KW-0472">Membrane</keyword>
<keyword evidence="2 6" id="KW-0812">Transmembrane</keyword>
<feature type="domain" description="DUF1232" evidence="7">
    <location>
        <begin position="90"/>
        <end position="124"/>
    </location>
</feature>
<evidence type="ECO:0000256" key="3">
    <source>
        <dbReference type="ARBA" id="ARBA00022989"/>
    </source>
</evidence>
<evidence type="ECO:0000256" key="5">
    <source>
        <dbReference type="SAM" id="MobiDB-lite"/>
    </source>
</evidence>
<proteinExistence type="predicted"/>
<dbReference type="AlphaFoldDB" id="A0A2V0P2K9"/>
<reference evidence="8 9" key="1">
    <citation type="journal article" date="2018" name="Sci. Rep.">
        <title>Raphidocelis subcapitata (=Pseudokirchneriella subcapitata) provides an insight into genome evolution and environmental adaptations in the Sphaeropleales.</title>
        <authorList>
            <person name="Suzuki S."/>
            <person name="Yamaguchi H."/>
            <person name="Nakajima N."/>
            <person name="Kawachi M."/>
        </authorList>
    </citation>
    <scope>NUCLEOTIDE SEQUENCE [LARGE SCALE GENOMIC DNA]</scope>
    <source>
        <strain evidence="8 9">NIES-35</strain>
    </source>
</reference>
<dbReference type="Pfam" id="PF06803">
    <property type="entry name" value="DUF1232"/>
    <property type="match status" value="1"/>
</dbReference>
<evidence type="ECO:0000256" key="4">
    <source>
        <dbReference type="ARBA" id="ARBA00023136"/>
    </source>
</evidence>
<dbReference type="InterPro" id="IPR010652">
    <property type="entry name" value="DUF1232"/>
</dbReference>
<feature type="transmembrane region" description="Helical" evidence="6">
    <location>
        <begin position="156"/>
        <end position="178"/>
    </location>
</feature>
<dbReference type="OrthoDB" id="539193at2759"/>
<feature type="compositionally biased region" description="Pro residues" evidence="5">
    <location>
        <begin position="26"/>
        <end position="37"/>
    </location>
</feature>
<keyword evidence="9" id="KW-1185">Reference proteome</keyword>
<dbReference type="GO" id="GO:0012505">
    <property type="term" value="C:endomembrane system"/>
    <property type="evidence" value="ECO:0007669"/>
    <property type="project" value="UniProtKB-SubCell"/>
</dbReference>
<dbReference type="InParanoid" id="A0A2V0P2K9"/>
<dbReference type="Proteomes" id="UP000247498">
    <property type="component" value="Unassembled WGS sequence"/>
</dbReference>